<protein>
    <submittedName>
        <fullName evidence="2">Uncharacterized protein</fullName>
    </submittedName>
</protein>
<evidence type="ECO:0000313" key="3">
    <source>
        <dbReference type="Proteomes" id="UP000027982"/>
    </source>
</evidence>
<feature type="transmembrane region" description="Helical" evidence="1">
    <location>
        <begin position="151"/>
        <end position="172"/>
    </location>
</feature>
<feature type="transmembrane region" description="Helical" evidence="1">
    <location>
        <begin position="178"/>
        <end position="203"/>
    </location>
</feature>
<proteinExistence type="predicted"/>
<keyword evidence="3" id="KW-1185">Reference proteome</keyword>
<accession>A0A068NVK9</accession>
<evidence type="ECO:0000313" key="2">
    <source>
        <dbReference type="EMBL" id="AIE86830.1"/>
    </source>
</evidence>
<dbReference type="HOGENOM" id="CLU_1105849_0_0_0"/>
<dbReference type="RefSeq" id="WP_025229235.1">
    <property type="nucleotide sequence ID" value="NZ_CP007139.1"/>
</dbReference>
<keyword evidence="1" id="KW-0472">Membrane</keyword>
<dbReference type="AlphaFoldDB" id="A0A068NVK9"/>
<reference evidence="2 3" key="1">
    <citation type="journal article" date="2014" name="PLoS ONE">
        <title>The first complete genome sequence of the class fimbriimonadia in the phylum armatimonadetes.</title>
        <authorList>
            <person name="Hu Z.Y."/>
            <person name="Wang Y.Z."/>
            <person name="Im W.T."/>
            <person name="Wang S.Y."/>
            <person name="Zhao G.P."/>
            <person name="Zheng H.J."/>
            <person name="Quan Z.X."/>
        </authorList>
    </citation>
    <scope>NUCLEOTIDE SEQUENCE [LARGE SCALE GENOMIC DNA]</scope>
    <source>
        <strain evidence="2">Gsoil 348</strain>
    </source>
</reference>
<keyword evidence="1" id="KW-0812">Transmembrane</keyword>
<dbReference type="STRING" id="661478.OP10G_3462"/>
<dbReference type="EMBL" id="CP007139">
    <property type="protein sequence ID" value="AIE86830.1"/>
    <property type="molecule type" value="Genomic_DNA"/>
</dbReference>
<sequence>MADRRYDEKELAAILRAAAAAQAEGAEASGEREGFTLAEVERLAAEVGIEGKHVAAAAAKLDSTPVRKGFLFFGAPTTEQLERSFAGELTDLAWEEVVGELRKTFGTAGKTSVVGSSREWAGGSDLFGAHVSATPRNGQTRYRLMIRYEGGVVLAWMLGLILSFFGCIAIGINLKLHGAAPLTVVASLVAWIGMMLTLSNRLAARLHRSRSRKIEPMMSRIGELTTAVDPPASIVAKSRELEEQFTHLEQR</sequence>
<dbReference type="KEGG" id="fgi:OP10G_3462"/>
<organism evidence="2 3">
    <name type="scientific">Fimbriimonas ginsengisoli Gsoil 348</name>
    <dbReference type="NCBI Taxonomy" id="661478"/>
    <lineage>
        <taxon>Bacteria</taxon>
        <taxon>Bacillati</taxon>
        <taxon>Armatimonadota</taxon>
        <taxon>Fimbriimonadia</taxon>
        <taxon>Fimbriimonadales</taxon>
        <taxon>Fimbriimonadaceae</taxon>
        <taxon>Fimbriimonas</taxon>
    </lineage>
</organism>
<dbReference type="eggNOG" id="ENOG502ZDF3">
    <property type="taxonomic scope" value="Bacteria"/>
</dbReference>
<name>A0A068NVK9_FIMGI</name>
<gene>
    <name evidence="2" type="ORF">OP10G_3462</name>
</gene>
<keyword evidence="1" id="KW-1133">Transmembrane helix</keyword>
<evidence type="ECO:0000256" key="1">
    <source>
        <dbReference type="SAM" id="Phobius"/>
    </source>
</evidence>
<dbReference type="Proteomes" id="UP000027982">
    <property type="component" value="Chromosome"/>
</dbReference>